<dbReference type="Pfam" id="PF15738">
    <property type="entry name" value="YafQ_toxin"/>
    <property type="match status" value="1"/>
</dbReference>
<organism evidence="2 3">
    <name type="scientific">Entotheonella factor</name>
    <dbReference type="NCBI Taxonomy" id="1429438"/>
    <lineage>
        <taxon>Bacteria</taxon>
        <taxon>Pseudomonadati</taxon>
        <taxon>Nitrospinota/Tectimicrobiota group</taxon>
        <taxon>Candidatus Tectimicrobiota</taxon>
        <taxon>Candidatus Entotheonellia</taxon>
        <taxon>Candidatus Entotheonellales</taxon>
        <taxon>Candidatus Entotheonellaceae</taxon>
        <taxon>Candidatus Entotheonella</taxon>
    </lineage>
</organism>
<dbReference type="InterPro" id="IPR007712">
    <property type="entry name" value="RelE/ParE_toxin"/>
</dbReference>
<dbReference type="InterPro" id="IPR004386">
    <property type="entry name" value="Toxin_YafQ-like"/>
</dbReference>
<dbReference type="SUPFAM" id="SSF143011">
    <property type="entry name" value="RelE-like"/>
    <property type="match status" value="1"/>
</dbReference>
<gene>
    <name evidence="2" type="ORF">ETSY1_28455</name>
</gene>
<dbReference type="InterPro" id="IPR035093">
    <property type="entry name" value="RelE/ParE_toxin_dom_sf"/>
</dbReference>
<evidence type="ECO:0000313" key="3">
    <source>
        <dbReference type="Proteomes" id="UP000019141"/>
    </source>
</evidence>
<dbReference type="HOGENOM" id="CLU_161929_0_0_7"/>
<evidence type="ECO:0000313" key="2">
    <source>
        <dbReference type="EMBL" id="ETW95974.1"/>
    </source>
</evidence>
<comment type="caution">
    <text evidence="2">The sequence shown here is derived from an EMBL/GenBank/DDBJ whole genome shotgun (WGS) entry which is preliminary data.</text>
</comment>
<dbReference type="Proteomes" id="UP000019141">
    <property type="component" value="Unassembled WGS sequence"/>
</dbReference>
<proteinExistence type="predicted"/>
<keyword evidence="3" id="KW-1185">Reference proteome</keyword>
<dbReference type="EMBL" id="AZHW01000850">
    <property type="protein sequence ID" value="ETW95974.1"/>
    <property type="molecule type" value="Genomic_DNA"/>
</dbReference>
<evidence type="ECO:0000256" key="1">
    <source>
        <dbReference type="ARBA" id="ARBA00022649"/>
    </source>
</evidence>
<dbReference type="NCBIfam" id="TIGR02385">
    <property type="entry name" value="RelE_StbE"/>
    <property type="match status" value="1"/>
</dbReference>
<name>W4LDF9_ENTF1</name>
<sequence>MRALIWGGTFVRALKRTLRKNPSLQQDIENTLRLLAEDPFVPQLATHKLKGKLAGSWACSVTYDLRIVFDFVKSPDQDEDDILLLAIGSHNEVY</sequence>
<dbReference type="AlphaFoldDB" id="W4LDF9"/>
<reference evidence="2 3" key="1">
    <citation type="journal article" date="2014" name="Nature">
        <title>An environmental bacterial taxon with a large and distinct metabolic repertoire.</title>
        <authorList>
            <person name="Wilson M.C."/>
            <person name="Mori T."/>
            <person name="Ruckert C."/>
            <person name="Uria A.R."/>
            <person name="Helf M.J."/>
            <person name="Takada K."/>
            <person name="Gernert C."/>
            <person name="Steffens U.A."/>
            <person name="Heycke N."/>
            <person name="Schmitt S."/>
            <person name="Rinke C."/>
            <person name="Helfrich E.J."/>
            <person name="Brachmann A.O."/>
            <person name="Gurgui C."/>
            <person name="Wakimoto T."/>
            <person name="Kracht M."/>
            <person name="Crusemann M."/>
            <person name="Hentschel U."/>
            <person name="Abe I."/>
            <person name="Matsunaga S."/>
            <person name="Kalinowski J."/>
            <person name="Takeyama H."/>
            <person name="Piel J."/>
        </authorList>
    </citation>
    <scope>NUCLEOTIDE SEQUENCE [LARGE SCALE GENOMIC DNA]</scope>
    <source>
        <strain evidence="3">TSY1</strain>
    </source>
</reference>
<protein>
    <submittedName>
        <fullName evidence="2">Plasmid stabilization protein</fullName>
    </submittedName>
</protein>
<dbReference type="Gene3D" id="3.30.2310.20">
    <property type="entry name" value="RelE-like"/>
    <property type="match status" value="1"/>
</dbReference>
<keyword evidence="1" id="KW-1277">Toxin-antitoxin system</keyword>
<accession>W4LDF9</accession>